<proteinExistence type="predicted"/>
<feature type="region of interest" description="Disordered" evidence="2">
    <location>
        <begin position="1"/>
        <end position="54"/>
    </location>
</feature>
<gene>
    <name evidence="4" type="ORF">MATL_G00025860</name>
</gene>
<accession>A0A9D3QBW0</accession>
<feature type="domain" description="Terminal uridylyltransferase 4/7 nucleotidyltransferase" evidence="3">
    <location>
        <begin position="42"/>
        <end position="166"/>
    </location>
</feature>
<comment type="caution">
    <text evidence="4">The sequence shown here is derived from an EMBL/GenBank/DDBJ whole genome shotgun (WGS) entry which is preliminary data.</text>
</comment>
<dbReference type="EMBL" id="JAFDVH010000002">
    <property type="protein sequence ID" value="KAG7487659.1"/>
    <property type="molecule type" value="Genomic_DNA"/>
</dbReference>
<dbReference type="OrthoDB" id="407432at2759"/>
<dbReference type="PANTHER" id="PTHR12271:SF40">
    <property type="entry name" value="POLY(A) RNA POLYMERASE GLD2"/>
    <property type="match status" value="1"/>
</dbReference>
<evidence type="ECO:0000259" key="3">
    <source>
        <dbReference type="Pfam" id="PF19088"/>
    </source>
</evidence>
<evidence type="ECO:0000313" key="5">
    <source>
        <dbReference type="Proteomes" id="UP001046870"/>
    </source>
</evidence>
<evidence type="ECO:0000256" key="1">
    <source>
        <dbReference type="ARBA" id="ARBA00012388"/>
    </source>
</evidence>
<protein>
    <recommendedName>
        <fullName evidence="1">polynucleotide adenylyltransferase</fullName>
        <ecNumber evidence="1">2.7.7.19</ecNumber>
    </recommendedName>
</protein>
<dbReference type="GO" id="GO:1990817">
    <property type="term" value="F:poly(A) RNA polymerase activity"/>
    <property type="evidence" value="ECO:0007669"/>
    <property type="project" value="UniProtKB-EC"/>
</dbReference>
<dbReference type="InterPro" id="IPR045100">
    <property type="entry name" value="TUT4/7_NTP_transf"/>
</dbReference>
<evidence type="ECO:0000313" key="4">
    <source>
        <dbReference type="EMBL" id="KAG7487659.1"/>
    </source>
</evidence>
<dbReference type="PANTHER" id="PTHR12271">
    <property type="entry name" value="POLY A POLYMERASE CID PAP -RELATED"/>
    <property type="match status" value="1"/>
</dbReference>
<dbReference type="Proteomes" id="UP001046870">
    <property type="component" value="Chromosome 2"/>
</dbReference>
<dbReference type="EC" id="2.7.7.19" evidence="1"/>
<organism evidence="4 5">
    <name type="scientific">Megalops atlanticus</name>
    <name type="common">Tarpon</name>
    <name type="synonym">Clupea gigantea</name>
    <dbReference type="NCBI Taxonomy" id="7932"/>
    <lineage>
        <taxon>Eukaryota</taxon>
        <taxon>Metazoa</taxon>
        <taxon>Chordata</taxon>
        <taxon>Craniata</taxon>
        <taxon>Vertebrata</taxon>
        <taxon>Euteleostomi</taxon>
        <taxon>Actinopterygii</taxon>
        <taxon>Neopterygii</taxon>
        <taxon>Teleostei</taxon>
        <taxon>Elopiformes</taxon>
        <taxon>Megalopidae</taxon>
        <taxon>Megalops</taxon>
    </lineage>
</organism>
<dbReference type="Pfam" id="PF19088">
    <property type="entry name" value="TUTase"/>
    <property type="match status" value="1"/>
</dbReference>
<dbReference type="Gene3D" id="3.30.460.10">
    <property type="entry name" value="Beta Polymerase, domain 2"/>
    <property type="match status" value="1"/>
</dbReference>
<sequence>MGKQSSLTANGVAVSNMQDQGKGKPHRPTGRISSGKRGKGKEKQEENKLRALPAPSPAQLKAVDAAVMEAARQQGISEEDFLVRQDIVSWMEEIIQQHLSVCSLRLYGCCLTRFAFKTSDVNIDVTFPSAMTQPDVLIQVHKILKNSYEYTDVESDFHAKVPVVFC</sequence>
<reference evidence="4" key="1">
    <citation type="submission" date="2021-01" db="EMBL/GenBank/DDBJ databases">
        <authorList>
            <person name="Zahm M."/>
            <person name="Roques C."/>
            <person name="Cabau C."/>
            <person name="Klopp C."/>
            <person name="Donnadieu C."/>
            <person name="Jouanno E."/>
            <person name="Lampietro C."/>
            <person name="Louis A."/>
            <person name="Herpin A."/>
            <person name="Echchiki A."/>
            <person name="Berthelot C."/>
            <person name="Parey E."/>
            <person name="Roest-Crollius H."/>
            <person name="Braasch I."/>
            <person name="Postlethwait J."/>
            <person name="Bobe J."/>
            <person name="Montfort J."/>
            <person name="Bouchez O."/>
            <person name="Begum T."/>
            <person name="Mejri S."/>
            <person name="Adams A."/>
            <person name="Chen W.-J."/>
            <person name="Guiguen Y."/>
        </authorList>
    </citation>
    <scope>NUCLEOTIDE SEQUENCE</scope>
    <source>
        <strain evidence="4">YG-15Mar2019-1</strain>
        <tissue evidence="4">Brain</tissue>
    </source>
</reference>
<feature type="compositionally biased region" description="Polar residues" evidence="2">
    <location>
        <begin position="1"/>
        <end position="19"/>
    </location>
</feature>
<dbReference type="CDD" id="cd05402">
    <property type="entry name" value="NT_PAP_TUTase"/>
    <property type="match status" value="1"/>
</dbReference>
<keyword evidence="5" id="KW-1185">Reference proteome</keyword>
<name>A0A9D3QBW0_MEGAT</name>
<dbReference type="AlphaFoldDB" id="A0A9D3QBW0"/>
<dbReference type="SUPFAM" id="SSF81301">
    <property type="entry name" value="Nucleotidyltransferase"/>
    <property type="match status" value="1"/>
</dbReference>
<feature type="compositionally biased region" description="Basic residues" evidence="2">
    <location>
        <begin position="23"/>
        <end position="40"/>
    </location>
</feature>
<evidence type="ECO:0000256" key="2">
    <source>
        <dbReference type="SAM" id="MobiDB-lite"/>
    </source>
</evidence>
<dbReference type="InterPro" id="IPR043519">
    <property type="entry name" value="NT_sf"/>
</dbReference>
<dbReference type="GO" id="GO:0031123">
    <property type="term" value="P:RNA 3'-end processing"/>
    <property type="evidence" value="ECO:0007669"/>
    <property type="project" value="TreeGrafter"/>
</dbReference>